<accession>A0A8J8SYE9</accession>
<comment type="caution">
    <text evidence="1">The sequence shown here is derived from an EMBL/GenBank/DDBJ whole genome shotgun (WGS) entry which is preliminary data.</text>
</comment>
<dbReference type="EMBL" id="RRYP01015510">
    <property type="protein sequence ID" value="TNV75469.1"/>
    <property type="molecule type" value="Genomic_DNA"/>
</dbReference>
<sequence>MIGIMSHKRKISQKLDRVMELKAKAKKGLLPHELELDDEDYAPLGYRKHHLTIDDFDTEQILKERVFIQHKERPIEILKPAWWTPPGKHGVKRLLITARDVLTLEAITSHLYRSYKLYEPILTWTEYILHSFNEADGFCIMQEFEGDGEIREDMRVEKGQVWDKIVEKLAEQAANEKLEIRVKVVKHLDDEKIVEVYSLLN</sequence>
<dbReference type="Gene3D" id="2.40.50.140">
    <property type="entry name" value="Nucleic acid-binding proteins"/>
    <property type="match status" value="1"/>
</dbReference>
<dbReference type="AlphaFoldDB" id="A0A8J8SYE9"/>
<name>A0A8J8SYE9_HALGN</name>
<evidence type="ECO:0000313" key="1">
    <source>
        <dbReference type="EMBL" id="TNV75469.1"/>
    </source>
</evidence>
<gene>
    <name evidence="1" type="ORF">FGO68_gene12940</name>
</gene>
<dbReference type="Proteomes" id="UP000785679">
    <property type="component" value="Unassembled WGS sequence"/>
</dbReference>
<dbReference type="InterPro" id="IPR012340">
    <property type="entry name" value="NA-bd_OB-fold"/>
</dbReference>
<proteinExistence type="predicted"/>
<organism evidence="1 2">
    <name type="scientific">Halteria grandinella</name>
    <dbReference type="NCBI Taxonomy" id="5974"/>
    <lineage>
        <taxon>Eukaryota</taxon>
        <taxon>Sar</taxon>
        <taxon>Alveolata</taxon>
        <taxon>Ciliophora</taxon>
        <taxon>Intramacronucleata</taxon>
        <taxon>Spirotrichea</taxon>
        <taxon>Stichotrichia</taxon>
        <taxon>Sporadotrichida</taxon>
        <taxon>Halteriidae</taxon>
        <taxon>Halteria</taxon>
    </lineage>
</organism>
<reference evidence="1" key="1">
    <citation type="submission" date="2019-06" db="EMBL/GenBank/DDBJ databases">
        <authorList>
            <person name="Zheng W."/>
        </authorList>
    </citation>
    <scope>NUCLEOTIDE SEQUENCE</scope>
    <source>
        <strain evidence="1">QDHG01</strain>
    </source>
</reference>
<keyword evidence="2" id="KW-1185">Reference proteome</keyword>
<protein>
    <submittedName>
        <fullName evidence="1">Uncharacterized protein</fullName>
    </submittedName>
</protein>
<evidence type="ECO:0000313" key="2">
    <source>
        <dbReference type="Proteomes" id="UP000785679"/>
    </source>
</evidence>